<dbReference type="AlphaFoldDB" id="A0A7S4C1E7"/>
<evidence type="ECO:0000256" key="2">
    <source>
        <dbReference type="ARBA" id="ARBA00022980"/>
    </source>
</evidence>
<dbReference type="GO" id="GO:0005840">
    <property type="term" value="C:ribosome"/>
    <property type="evidence" value="ECO:0007669"/>
    <property type="project" value="UniProtKB-KW"/>
</dbReference>
<dbReference type="GO" id="GO:0006412">
    <property type="term" value="P:translation"/>
    <property type="evidence" value="ECO:0007669"/>
    <property type="project" value="InterPro"/>
</dbReference>
<evidence type="ECO:0000256" key="1">
    <source>
        <dbReference type="ARBA" id="ARBA00007151"/>
    </source>
</evidence>
<dbReference type="InterPro" id="IPR036823">
    <property type="entry name" value="Ribosomal_uS7_dom_sf"/>
</dbReference>
<dbReference type="Gene3D" id="1.10.455.10">
    <property type="entry name" value="Ribosomal protein S7 domain"/>
    <property type="match status" value="1"/>
</dbReference>
<keyword evidence="3" id="KW-0687">Ribonucleoprotein</keyword>
<evidence type="ECO:0000313" key="5">
    <source>
        <dbReference type="EMBL" id="CAE0783274.1"/>
    </source>
</evidence>
<gene>
    <name evidence="5" type="ORF">PCAR00345_LOCUS35977</name>
</gene>
<comment type="similarity">
    <text evidence="1">Belongs to the universal ribosomal protein uS7 family.</text>
</comment>
<evidence type="ECO:0000259" key="4">
    <source>
        <dbReference type="Pfam" id="PF00177"/>
    </source>
</evidence>
<organism evidence="5">
    <name type="scientific">Chrysotila carterae</name>
    <name type="common">Marine alga</name>
    <name type="synonym">Syracosphaera carterae</name>
    <dbReference type="NCBI Taxonomy" id="13221"/>
    <lineage>
        <taxon>Eukaryota</taxon>
        <taxon>Haptista</taxon>
        <taxon>Haptophyta</taxon>
        <taxon>Prymnesiophyceae</taxon>
        <taxon>Isochrysidales</taxon>
        <taxon>Isochrysidaceae</taxon>
        <taxon>Chrysotila</taxon>
    </lineage>
</organism>
<dbReference type="EMBL" id="HBIZ01056755">
    <property type="protein sequence ID" value="CAE0783274.1"/>
    <property type="molecule type" value="Transcribed_RNA"/>
</dbReference>
<evidence type="ECO:0000256" key="3">
    <source>
        <dbReference type="ARBA" id="ARBA00023274"/>
    </source>
</evidence>
<proteinExistence type="inferred from homology"/>
<dbReference type="InterPro" id="IPR023798">
    <property type="entry name" value="Ribosomal_uS7_dom"/>
</dbReference>
<dbReference type="SUPFAM" id="SSF47973">
    <property type="entry name" value="Ribosomal protein S7"/>
    <property type="match status" value="1"/>
</dbReference>
<dbReference type="GO" id="GO:1990904">
    <property type="term" value="C:ribonucleoprotein complex"/>
    <property type="evidence" value="ECO:0007669"/>
    <property type="project" value="UniProtKB-KW"/>
</dbReference>
<sequence length="275" mass="30547">MAAASAVMRQLARRQTRLTCAAVRKMSERGISMLNVALRYSMPSGIAQGIHVAPSLSFLAPRAIHTQITPLSADTAAEEVLEEIQEPEERPPAVDGAESYAFLLCENPQYDHFVNMIMLKGKKAVARRLLQETFVHIKKQGNDPQKVFAAAMENVRPMVEMRRTKTRQAGQVPYPLSPRRADTTAMRWIIHAARDRKVASGFVEKLSFELLQAAEGKGTAVGKRTAMHQLALANQAAAHFRWRVASTQRPGSVDLDAKQFKPTGRRAIRKLQSPI</sequence>
<dbReference type="PANTHER" id="PTHR11205">
    <property type="entry name" value="RIBOSOMAL PROTEIN S7"/>
    <property type="match status" value="1"/>
</dbReference>
<keyword evidence="2" id="KW-0689">Ribosomal protein</keyword>
<protein>
    <recommendedName>
        <fullName evidence="4">Small ribosomal subunit protein uS7 domain-containing protein</fullName>
    </recommendedName>
</protein>
<feature type="domain" description="Small ribosomal subunit protein uS7" evidence="4">
    <location>
        <begin position="110"/>
        <end position="234"/>
    </location>
</feature>
<dbReference type="Pfam" id="PF00177">
    <property type="entry name" value="Ribosomal_S7"/>
    <property type="match status" value="1"/>
</dbReference>
<reference evidence="5" key="1">
    <citation type="submission" date="2021-01" db="EMBL/GenBank/DDBJ databases">
        <authorList>
            <person name="Corre E."/>
            <person name="Pelletier E."/>
            <person name="Niang G."/>
            <person name="Scheremetjew M."/>
            <person name="Finn R."/>
            <person name="Kale V."/>
            <person name="Holt S."/>
            <person name="Cochrane G."/>
            <person name="Meng A."/>
            <person name="Brown T."/>
            <person name="Cohen L."/>
        </authorList>
    </citation>
    <scope>NUCLEOTIDE SEQUENCE</scope>
    <source>
        <strain evidence="5">CCMP645</strain>
    </source>
</reference>
<name>A0A7S4C1E7_CHRCT</name>
<accession>A0A7S4C1E7</accession>
<dbReference type="InterPro" id="IPR000235">
    <property type="entry name" value="Ribosomal_uS7"/>
</dbReference>